<proteinExistence type="predicted"/>
<dbReference type="EMBL" id="CP071872">
    <property type="protein sequence ID" value="UNM13442.1"/>
    <property type="molecule type" value="Genomic_DNA"/>
</dbReference>
<organism evidence="1 2">
    <name type="scientific">Streptomyces formicae</name>
    <dbReference type="NCBI Taxonomy" id="1616117"/>
    <lineage>
        <taxon>Bacteria</taxon>
        <taxon>Bacillati</taxon>
        <taxon>Actinomycetota</taxon>
        <taxon>Actinomycetes</taxon>
        <taxon>Kitasatosporales</taxon>
        <taxon>Streptomycetaceae</taxon>
        <taxon>Streptomyces</taxon>
    </lineage>
</organism>
<protein>
    <submittedName>
        <fullName evidence="1">Uncharacterized protein</fullName>
    </submittedName>
</protein>
<dbReference type="Proteomes" id="UP000828924">
    <property type="component" value="Chromosome"/>
</dbReference>
<evidence type="ECO:0000313" key="2">
    <source>
        <dbReference type="Proteomes" id="UP000828924"/>
    </source>
</evidence>
<keyword evidence="2" id="KW-1185">Reference proteome</keyword>
<gene>
    <name evidence="1" type="ORF">J4032_19870</name>
</gene>
<sequence length="163" mass="17924">MAGKALGIYLNDHLAGATAGVELSRRIAREHRASACARETQGLADEIDQDRRSLRALMDSLDVKPRHYKICGGWVAEKAARFKPNGRIHRRAGLSDLVEFETLRLGIQGKQQMWQALVPVAAETDRVDAPALERLIDRARSQMATVDALHDAAARTSLSRSGD</sequence>
<evidence type="ECO:0000313" key="1">
    <source>
        <dbReference type="EMBL" id="UNM13442.1"/>
    </source>
</evidence>
<accession>A0ABY3WLE3</accession>
<reference evidence="1 2" key="1">
    <citation type="submission" date="2021-03" db="EMBL/GenBank/DDBJ databases">
        <title>Complete genome of Streptomyces formicae strain 1H-GS9 (DSM 100524).</title>
        <authorList>
            <person name="Atanasov K.E."/>
            <person name="Altabella T."/>
            <person name="Ferrer A."/>
        </authorList>
    </citation>
    <scope>NUCLEOTIDE SEQUENCE [LARGE SCALE GENOMIC DNA]</scope>
    <source>
        <strain evidence="1 2">1H-GS9</strain>
    </source>
</reference>
<name>A0ABY3WLE3_9ACTN</name>
<dbReference type="RefSeq" id="WP_242332344.1">
    <property type="nucleotide sequence ID" value="NZ_CP071872.1"/>
</dbReference>